<dbReference type="GO" id="GO:0008973">
    <property type="term" value="F:phosphopentomutase activity"/>
    <property type="evidence" value="ECO:0007669"/>
    <property type="project" value="TreeGrafter"/>
</dbReference>
<dbReference type="InterPro" id="IPR005844">
    <property type="entry name" value="A-D-PHexomutase_a/b/a-I"/>
</dbReference>
<evidence type="ECO:0000313" key="6">
    <source>
        <dbReference type="EMBL" id="KKN56238.1"/>
    </source>
</evidence>
<dbReference type="EMBL" id="LAZR01000852">
    <property type="protein sequence ID" value="KKN56238.1"/>
    <property type="molecule type" value="Genomic_DNA"/>
</dbReference>
<dbReference type="GO" id="GO:0006166">
    <property type="term" value="P:purine ribonucleoside salvage"/>
    <property type="evidence" value="ECO:0007669"/>
    <property type="project" value="TreeGrafter"/>
</dbReference>
<sequence>MIEFEIEDIHLEMLQDGVKLLNLPDLTQEEKNIIDPIVSPTSGLRIQLLDKKDEGDKEKYILTKRKLFLFFRVFKAISQKFKDMRKNENLKILIFTDNRPTKDLLLKYCSQIFAYDGYEIIYQKDDAGKSRISAPYGAASLALYNDINLAIVLTASHNDLSWNGIKVYIDYPIPLSGEIFKDISKRALEYKTLSFKPFIPSLIDAEEKNNEYTKKLLSKVIEIKSLKGRNIVIWPYLGKARGIVKLFKEYGANVTLIDEEINPPNPIKIIHEEKLQKVMDQARSSIALLLDADRDRIALYVKQNGKYFTYIPNEIYSAMHNILAEEFKKNILNVRTIPSDLRGDHTSFLNVLTGVGYKHLGVILYFLFGIGVDQSKIDLAILYMEDKNDDLIKINNPTPLKERIIELMKERGLIEEKFLVAMWEESGGHTLNILEVTQEGENYKFETNLPLIADKYPVPALVLITELICRGYNISDSINWSIKGINRTTHAIDSEKVRLMTNFLIHDKDTIQISDKKYNVQGLSDNTEKVDIYQLKSSDSTLYFRPSGTGPDIRFYIFGRRETHLDEIQKVMGYIGKNFK</sequence>
<organism evidence="6">
    <name type="scientific">marine sediment metagenome</name>
    <dbReference type="NCBI Taxonomy" id="412755"/>
    <lineage>
        <taxon>unclassified sequences</taxon>
        <taxon>metagenomes</taxon>
        <taxon>ecological metagenomes</taxon>
    </lineage>
</organism>
<keyword evidence="2" id="KW-0479">Metal-binding</keyword>
<dbReference type="Gene3D" id="3.40.120.10">
    <property type="entry name" value="Alpha-D-Glucose-1,6-Bisphosphate, subunit A, domain 3"/>
    <property type="match status" value="2"/>
</dbReference>
<comment type="similarity">
    <text evidence="1">Belongs to the phosphohexose mutase family.</text>
</comment>
<accession>A0A0F9URJ1</accession>
<gene>
    <name evidence="6" type="ORF">LCGC14_0574450</name>
</gene>
<proteinExistence type="inferred from homology"/>
<feature type="domain" description="Alpha-D-phosphohexomutase alpha/beta/alpha" evidence="5">
    <location>
        <begin position="75"/>
        <end position="189"/>
    </location>
</feature>
<dbReference type="AlphaFoldDB" id="A0A0F9URJ1"/>
<evidence type="ECO:0000256" key="2">
    <source>
        <dbReference type="ARBA" id="ARBA00022723"/>
    </source>
</evidence>
<evidence type="ECO:0000256" key="4">
    <source>
        <dbReference type="ARBA" id="ARBA00023235"/>
    </source>
</evidence>
<keyword evidence="3" id="KW-0460">Magnesium</keyword>
<dbReference type="Pfam" id="PF02878">
    <property type="entry name" value="PGM_PMM_I"/>
    <property type="match status" value="1"/>
</dbReference>
<dbReference type="InterPro" id="IPR036900">
    <property type="entry name" value="A-D-PHexomutase_C_sf"/>
</dbReference>
<evidence type="ECO:0000256" key="3">
    <source>
        <dbReference type="ARBA" id="ARBA00022842"/>
    </source>
</evidence>
<reference evidence="6" key="1">
    <citation type="journal article" date="2015" name="Nature">
        <title>Complex archaea that bridge the gap between prokaryotes and eukaryotes.</title>
        <authorList>
            <person name="Spang A."/>
            <person name="Saw J.H."/>
            <person name="Jorgensen S.L."/>
            <person name="Zaremba-Niedzwiedzka K."/>
            <person name="Martijn J."/>
            <person name="Lind A.E."/>
            <person name="van Eijk R."/>
            <person name="Schleper C."/>
            <person name="Guy L."/>
            <person name="Ettema T.J."/>
        </authorList>
    </citation>
    <scope>NUCLEOTIDE SEQUENCE</scope>
</reference>
<comment type="caution">
    <text evidence="6">The sequence shown here is derived from an EMBL/GenBank/DDBJ whole genome shotgun (WGS) entry which is preliminary data.</text>
</comment>
<dbReference type="GO" id="GO:0046872">
    <property type="term" value="F:metal ion binding"/>
    <property type="evidence" value="ECO:0007669"/>
    <property type="project" value="UniProtKB-KW"/>
</dbReference>
<dbReference type="GO" id="GO:0005975">
    <property type="term" value="P:carbohydrate metabolic process"/>
    <property type="evidence" value="ECO:0007669"/>
    <property type="project" value="InterPro"/>
</dbReference>
<evidence type="ECO:0000259" key="5">
    <source>
        <dbReference type="Pfam" id="PF02878"/>
    </source>
</evidence>
<evidence type="ECO:0000256" key="1">
    <source>
        <dbReference type="ARBA" id="ARBA00010231"/>
    </source>
</evidence>
<dbReference type="SUPFAM" id="SSF55957">
    <property type="entry name" value="Phosphoglucomutase, C-terminal domain"/>
    <property type="match status" value="1"/>
</dbReference>
<dbReference type="SUPFAM" id="SSF53738">
    <property type="entry name" value="Phosphoglucomutase, first 3 domains"/>
    <property type="match status" value="1"/>
</dbReference>
<name>A0A0F9URJ1_9ZZZZ</name>
<protein>
    <recommendedName>
        <fullName evidence="5">Alpha-D-phosphohexomutase alpha/beta/alpha domain-containing protein</fullName>
    </recommendedName>
</protein>
<dbReference type="InterPro" id="IPR016055">
    <property type="entry name" value="A-D-PHexomutase_a/b/a-I/II/III"/>
</dbReference>
<dbReference type="PANTHER" id="PTHR45745:SF1">
    <property type="entry name" value="PHOSPHOGLUCOMUTASE 2B-RELATED"/>
    <property type="match status" value="1"/>
</dbReference>
<keyword evidence="4" id="KW-0413">Isomerase</keyword>
<dbReference type="PANTHER" id="PTHR45745">
    <property type="entry name" value="PHOSPHOMANNOMUTASE 45A"/>
    <property type="match status" value="1"/>
</dbReference>